<accession>A0ABM8RN82</accession>
<comment type="caution">
    <text evidence="1">The sequence shown here is derived from an EMBL/GenBank/DDBJ whole genome shotgun (WGS) entry which is preliminary data.</text>
</comment>
<dbReference type="Proteomes" id="UP000675880">
    <property type="component" value="Unassembled WGS sequence"/>
</dbReference>
<proteinExistence type="predicted"/>
<gene>
    <name evidence="1" type="ORF">NSPZN2_30707</name>
</gene>
<evidence type="ECO:0000313" key="1">
    <source>
        <dbReference type="EMBL" id="CAE6762383.1"/>
    </source>
</evidence>
<sequence>MHTPLGTNLVWTYWQDSHPFADTPRYSKFLQLAEKLFPEFRGEANKFLSMQKECMIYFAPEERLRKCHYVDDMLRSLKGNSEEEGEKLLQQLILKHIVSVSNEHHRGYDQFKKHFLGMPNISVVALNFDTYLNEGPPGPKLDYRVHFDWIDPNRCNYSSGKGLPLLKLNGSLDWAVCSQGHLTLLNYSITERTFPGGRCHVQLCNNTIAPLLVTPHLEHDSVFAGLWKEAEEVLARAEKVVIIGYSFPHYDTRVIELFQRSLKGSIVVEVIDMKMCDELEEDARCRIQAKYQGLFPNLSTNQLTIHSEGLEKSLQRVCP</sequence>
<evidence type="ECO:0000313" key="2">
    <source>
        <dbReference type="Proteomes" id="UP000675880"/>
    </source>
</evidence>
<reference evidence="1 2" key="1">
    <citation type="submission" date="2021-02" db="EMBL/GenBank/DDBJ databases">
        <authorList>
            <person name="Han P."/>
        </authorList>
    </citation>
    <scope>NUCLEOTIDE SEQUENCE [LARGE SCALE GENOMIC DNA]</scope>
    <source>
        <strain evidence="1">Candidatus Nitrospira sp. ZN2</strain>
    </source>
</reference>
<dbReference type="EMBL" id="CAJNBJ010000016">
    <property type="protein sequence ID" value="CAE6762383.1"/>
    <property type="molecule type" value="Genomic_DNA"/>
</dbReference>
<organism evidence="1 2">
    <name type="scientific">Nitrospira defluvii</name>
    <dbReference type="NCBI Taxonomy" id="330214"/>
    <lineage>
        <taxon>Bacteria</taxon>
        <taxon>Pseudomonadati</taxon>
        <taxon>Nitrospirota</taxon>
        <taxon>Nitrospiria</taxon>
        <taxon>Nitrospirales</taxon>
        <taxon>Nitrospiraceae</taxon>
        <taxon>Nitrospira</taxon>
    </lineage>
</organism>
<protein>
    <recommendedName>
        <fullName evidence="3">SIR2-like domain-containing protein</fullName>
    </recommendedName>
</protein>
<keyword evidence="2" id="KW-1185">Reference proteome</keyword>
<evidence type="ECO:0008006" key="3">
    <source>
        <dbReference type="Google" id="ProtNLM"/>
    </source>
</evidence>
<name>A0ABM8RN82_9BACT</name>